<evidence type="ECO:0000313" key="2">
    <source>
        <dbReference type="Proteomes" id="UP000222916"/>
    </source>
</evidence>
<dbReference type="AlphaFoldDB" id="A0A2D1QC32"/>
<protein>
    <submittedName>
        <fullName evidence="1">Uncharacterized protein</fullName>
    </submittedName>
</protein>
<dbReference type="EMBL" id="CP022426">
    <property type="protein sequence ID" value="ATP07802.1"/>
    <property type="molecule type" value="Genomic_DNA"/>
</dbReference>
<accession>A0A2D1QC32</accession>
<organism evidence="1 2">
    <name type="scientific">Aeromonas salmonicida subsp. pectinolytica 34mel</name>
    <dbReference type="NCBI Taxonomy" id="1324960"/>
    <lineage>
        <taxon>Bacteria</taxon>
        <taxon>Pseudomonadati</taxon>
        <taxon>Pseudomonadota</taxon>
        <taxon>Gammaproteobacteria</taxon>
        <taxon>Aeromonadales</taxon>
        <taxon>Aeromonadaceae</taxon>
        <taxon>Aeromonas</taxon>
    </lineage>
</organism>
<proteinExistence type="predicted"/>
<sequence>MTANTRLDRVLVNASTLLAMPISAEIPRVCKPDLPISEVPHIWQIRYWKVRQEKKRVSTQE</sequence>
<evidence type="ECO:0000313" key="1">
    <source>
        <dbReference type="EMBL" id="ATP07802.1"/>
    </source>
</evidence>
<gene>
    <name evidence="1" type="ORF">Asalp_05530</name>
</gene>
<reference evidence="2" key="1">
    <citation type="journal article" date="2018" name="BMC Genomics">
        <title>The complete and fully assembled genome sequence of Aeromonas salmonicida subsp. pectinolytica and its comparative analysis with other Aeromonas species: investigation of the mobilome in environmental and pathogenic strains.</title>
        <authorList>
            <person name="Pfeiffer F."/>
            <person name="Zamora-Lagos M.A."/>
            <person name="Blettinger M."/>
            <person name="Yeroslaviz A."/>
            <person name="Dahl A."/>
            <person name="Gruber S."/>
            <person name="Habermann B.H."/>
        </authorList>
    </citation>
    <scope>NUCLEOTIDE SEQUENCE [LARGE SCALE GENOMIC DNA]</scope>
    <source>
        <strain evidence="2">34mel</strain>
    </source>
</reference>
<name>A0A2D1QC32_AERSA</name>
<dbReference type="Proteomes" id="UP000222916">
    <property type="component" value="Chromosome"/>
</dbReference>